<evidence type="ECO:0000313" key="2">
    <source>
        <dbReference type="EMBL" id="OOF72449.1"/>
    </source>
</evidence>
<comment type="caution">
    <text evidence="2">The sequence shown here is derived from an EMBL/GenBank/DDBJ whole genome shotgun (WGS) entry which is preliminary data.</text>
</comment>
<dbReference type="Proteomes" id="UP000188998">
    <property type="component" value="Unassembled WGS sequence"/>
</dbReference>
<organism evidence="2 3">
    <name type="scientific">Rodentibacter caecimuris</name>
    <dbReference type="NCBI Taxonomy" id="1796644"/>
    <lineage>
        <taxon>Bacteria</taxon>
        <taxon>Pseudomonadati</taxon>
        <taxon>Pseudomonadota</taxon>
        <taxon>Gammaproteobacteria</taxon>
        <taxon>Pasteurellales</taxon>
        <taxon>Pasteurellaceae</taxon>
        <taxon>Rodentibacter</taxon>
    </lineage>
</organism>
<evidence type="ECO:0000256" key="1">
    <source>
        <dbReference type="SAM" id="Phobius"/>
    </source>
</evidence>
<dbReference type="EMBL" id="MLAB01000018">
    <property type="protein sequence ID" value="OOF72449.1"/>
    <property type="molecule type" value="Genomic_DNA"/>
</dbReference>
<feature type="transmembrane region" description="Helical" evidence="1">
    <location>
        <begin position="20"/>
        <end position="40"/>
    </location>
</feature>
<feature type="transmembrane region" description="Helical" evidence="1">
    <location>
        <begin position="60"/>
        <end position="81"/>
    </location>
</feature>
<dbReference type="RefSeq" id="WP_059366868.1">
    <property type="nucleotide sequence ID" value="NZ_BBXJ01000001.1"/>
</dbReference>
<proteinExistence type="predicted"/>
<dbReference type="AlphaFoldDB" id="A0AAJ3K683"/>
<feature type="transmembrane region" description="Helical" evidence="1">
    <location>
        <begin position="93"/>
        <end position="110"/>
    </location>
</feature>
<gene>
    <name evidence="2" type="ORF">BKG90_04480</name>
</gene>
<name>A0AAJ3K683_9PAST</name>
<accession>A0AAJ3K683</accession>
<keyword evidence="3" id="KW-1185">Reference proteome</keyword>
<keyword evidence="1" id="KW-1133">Transmembrane helix</keyword>
<evidence type="ECO:0000313" key="3">
    <source>
        <dbReference type="Proteomes" id="UP000188998"/>
    </source>
</evidence>
<keyword evidence="1" id="KW-0472">Membrane</keyword>
<sequence>MKRDEKISKSFSWVKSAVKWGVILFITMALFIGFSALLMAHSDGVLTILSSVRHHRFMWLGIRGVIYSICAIYLYRIYHLAKNEEDKRAYRRLIRAVVILFSTIELLQAFRG</sequence>
<protein>
    <submittedName>
        <fullName evidence="2">Uncharacterized protein</fullName>
    </submittedName>
</protein>
<reference evidence="2 3" key="1">
    <citation type="submission" date="2016-10" db="EMBL/GenBank/DDBJ databases">
        <title>Rodentibacter gen. nov. and new species.</title>
        <authorList>
            <person name="Christensen H."/>
        </authorList>
    </citation>
    <scope>NUCLEOTIDE SEQUENCE [LARGE SCALE GENOMIC DNA]</scope>
    <source>
        <strain evidence="2 3">199137021</strain>
    </source>
</reference>
<keyword evidence="1" id="KW-0812">Transmembrane</keyword>